<sequence length="87" mass="9571">MSRPCVTVVVPGNWSLVLALMDRSGGIASPMTCSRPRPRRPLTCPDVFPHPLLGCSPDILSVPYDALCERELVPRSDTSYITSCRQK</sequence>
<evidence type="ECO:0000256" key="1">
    <source>
        <dbReference type="SAM" id="SignalP"/>
    </source>
</evidence>
<dbReference type="Proteomes" id="UP000292082">
    <property type="component" value="Unassembled WGS sequence"/>
</dbReference>
<reference evidence="2 3" key="1">
    <citation type="submission" date="2019-01" db="EMBL/GenBank/DDBJ databases">
        <title>Draft genome sequences of three monokaryotic isolates of the white-rot basidiomycete fungus Dichomitus squalens.</title>
        <authorList>
            <consortium name="DOE Joint Genome Institute"/>
            <person name="Lopez S.C."/>
            <person name="Andreopoulos B."/>
            <person name="Pangilinan J."/>
            <person name="Lipzen A."/>
            <person name="Riley R."/>
            <person name="Ahrendt S."/>
            <person name="Ng V."/>
            <person name="Barry K."/>
            <person name="Daum C."/>
            <person name="Grigoriev I.V."/>
            <person name="Hilden K.S."/>
            <person name="Makela M.R."/>
            <person name="de Vries R.P."/>
        </authorList>
    </citation>
    <scope>NUCLEOTIDE SEQUENCE [LARGE SCALE GENOMIC DNA]</scope>
    <source>
        <strain evidence="2 3">CBS 464.89</strain>
    </source>
</reference>
<feature type="chain" id="PRO_5020281097" description="Secreted protein" evidence="1">
    <location>
        <begin position="20"/>
        <end position="87"/>
    </location>
</feature>
<proteinExistence type="predicted"/>
<name>A0A4Q9QDT4_9APHY</name>
<keyword evidence="3" id="KW-1185">Reference proteome</keyword>
<accession>A0A4Q9QDT4</accession>
<feature type="signal peptide" evidence="1">
    <location>
        <begin position="1"/>
        <end position="19"/>
    </location>
</feature>
<evidence type="ECO:0000313" key="3">
    <source>
        <dbReference type="Proteomes" id="UP000292082"/>
    </source>
</evidence>
<gene>
    <name evidence="2" type="ORF">BD310DRAFT_911476</name>
</gene>
<dbReference type="EMBL" id="ML145084">
    <property type="protein sequence ID" value="TBU65510.1"/>
    <property type="molecule type" value="Genomic_DNA"/>
</dbReference>
<evidence type="ECO:0008006" key="4">
    <source>
        <dbReference type="Google" id="ProtNLM"/>
    </source>
</evidence>
<protein>
    <recommendedName>
        <fullName evidence="4">Secreted protein</fullName>
    </recommendedName>
</protein>
<keyword evidence="1" id="KW-0732">Signal</keyword>
<organism evidence="2 3">
    <name type="scientific">Dichomitus squalens</name>
    <dbReference type="NCBI Taxonomy" id="114155"/>
    <lineage>
        <taxon>Eukaryota</taxon>
        <taxon>Fungi</taxon>
        <taxon>Dikarya</taxon>
        <taxon>Basidiomycota</taxon>
        <taxon>Agaricomycotina</taxon>
        <taxon>Agaricomycetes</taxon>
        <taxon>Polyporales</taxon>
        <taxon>Polyporaceae</taxon>
        <taxon>Dichomitus</taxon>
    </lineage>
</organism>
<dbReference type="AlphaFoldDB" id="A0A4Q9QDT4"/>
<evidence type="ECO:0000313" key="2">
    <source>
        <dbReference type="EMBL" id="TBU65510.1"/>
    </source>
</evidence>